<dbReference type="EMBL" id="CP046620">
    <property type="protein sequence ID" value="QHQ33988.1"/>
    <property type="molecule type" value="Genomic_DNA"/>
</dbReference>
<accession>A0A6P1SU80</accession>
<protein>
    <submittedName>
        <fullName evidence="2">DUF983 domain-containing protein</fullName>
    </submittedName>
</protein>
<feature type="transmembrane region" description="Helical" evidence="1">
    <location>
        <begin position="93"/>
        <end position="113"/>
    </location>
</feature>
<dbReference type="KEGG" id="amaq:GO499_01710"/>
<keyword evidence="1" id="KW-0812">Transmembrane</keyword>
<keyword evidence="3" id="KW-1185">Reference proteome</keyword>
<keyword evidence="1" id="KW-0472">Membrane</keyword>
<evidence type="ECO:0000313" key="3">
    <source>
        <dbReference type="Proteomes" id="UP000464495"/>
    </source>
</evidence>
<dbReference type="Pfam" id="PF06170">
    <property type="entry name" value="DUF983"/>
    <property type="match status" value="1"/>
</dbReference>
<dbReference type="AlphaFoldDB" id="A0A6P1SU80"/>
<name>A0A6P1SU80_9RHOB</name>
<evidence type="ECO:0000256" key="1">
    <source>
        <dbReference type="SAM" id="Phobius"/>
    </source>
</evidence>
<gene>
    <name evidence="2" type="ORF">GO499_01710</name>
</gene>
<evidence type="ECO:0000313" key="2">
    <source>
        <dbReference type="EMBL" id="QHQ33988.1"/>
    </source>
</evidence>
<sequence length="136" mass="15139">MEELMTHDSHHSSADDARDTRKAALRGWQRTCPSCGTGPLMQSYLKVRDKCAVCGEELHHHRADDGPAWATILVAGHILAPLMLFVFELWRPAGWVMAVGFSSVFTVLALYLLPRLKGVFVGVQWAKRMHGFGHNG</sequence>
<proteinExistence type="predicted"/>
<reference evidence="2 3" key="1">
    <citation type="submission" date="2019-12" db="EMBL/GenBank/DDBJ databases">
        <title>Complete genome sequence of Algicella marina strain 9Alg 56(T) isolated from the red alga Tichocarpus crinitus.</title>
        <authorList>
            <person name="Kim S.-G."/>
            <person name="Nedashkovskaya O.I."/>
        </authorList>
    </citation>
    <scope>NUCLEOTIDE SEQUENCE [LARGE SCALE GENOMIC DNA]</scope>
    <source>
        <strain evidence="2 3">9Alg 56</strain>
    </source>
</reference>
<feature type="transmembrane region" description="Helical" evidence="1">
    <location>
        <begin position="68"/>
        <end position="87"/>
    </location>
</feature>
<organism evidence="2 3">
    <name type="scientific">Algicella marina</name>
    <dbReference type="NCBI Taxonomy" id="2683284"/>
    <lineage>
        <taxon>Bacteria</taxon>
        <taxon>Pseudomonadati</taxon>
        <taxon>Pseudomonadota</taxon>
        <taxon>Alphaproteobacteria</taxon>
        <taxon>Rhodobacterales</taxon>
        <taxon>Paracoccaceae</taxon>
        <taxon>Algicella</taxon>
    </lineage>
</organism>
<dbReference type="Proteomes" id="UP000464495">
    <property type="component" value="Chromosome"/>
</dbReference>
<keyword evidence="1" id="KW-1133">Transmembrane helix</keyword>
<dbReference type="InterPro" id="IPR009325">
    <property type="entry name" value="DUF983"/>
</dbReference>